<name>M9R7C2_9RHOB</name>
<evidence type="ECO:0000256" key="2">
    <source>
        <dbReference type="PIRNR" id="PIRNR006241"/>
    </source>
</evidence>
<gene>
    <name evidence="5" type="ORF">OAN307_c20280</name>
</gene>
<comment type="similarity">
    <text evidence="2">Belongs to the hyi family.</text>
</comment>
<dbReference type="eggNOG" id="COG3622">
    <property type="taxonomic scope" value="Bacteria"/>
</dbReference>
<dbReference type="FunFam" id="3.20.20.150:FF:000007">
    <property type="entry name" value="Hydroxypyruvate isomerase"/>
    <property type="match status" value="1"/>
</dbReference>
<dbReference type="InterPro" id="IPR036237">
    <property type="entry name" value="Xyl_isomerase-like_sf"/>
</dbReference>
<dbReference type="KEGG" id="oat:OAN307_c20280"/>
<organism evidence="5 6">
    <name type="scientific">Octadecabacter antarcticus 307</name>
    <dbReference type="NCBI Taxonomy" id="391626"/>
    <lineage>
        <taxon>Bacteria</taxon>
        <taxon>Pseudomonadati</taxon>
        <taxon>Pseudomonadota</taxon>
        <taxon>Alphaproteobacteria</taxon>
        <taxon>Rhodobacterales</taxon>
        <taxon>Roseobacteraceae</taxon>
        <taxon>Octadecabacter</taxon>
    </lineage>
</organism>
<dbReference type="HOGENOM" id="CLU_050006_1_1_5"/>
<dbReference type="SUPFAM" id="SSF51658">
    <property type="entry name" value="Xylose isomerase-like"/>
    <property type="match status" value="1"/>
</dbReference>
<feature type="active site" description="Proton donor/acceptor" evidence="3">
    <location>
        <position position="138"/>
    </location>
</feature>
<keyword evidence="6" id="KW-1185">Reference proteome</keyword>
<dbReference type="Proteomes" id="UP000005307">
    <property type="component" value="Chromosome"/>
</dbReference>
<evidence type="ECO:0000313" key="6">
    <source>
        <dbReference type="Proteomes" id="UP000005307"/>
    </source>
</evidence>
<dbReference type="Gene3D" id="3.20.20.150">
    <property type="entry name" value="Divalent-metal-dependent TIM barrel enzymes"/>
    <property type="match status" value="1"/>
</dbReference>
<dbReference type="OrthoDB" id="9786584at2"/>
<dbReference type="Pfam" id="PF01261">
    <property type="entry name" value="AP_endonuc_2"/>
    <property type="match status" value="1"/>
</dbReference>
<dbReference type="PANTHER" id="PTHR43489:SF6">
    <property type="entry name" value="HYDROXYPYRUVATE ISOMERASE-RELATED"/>
    <property type="match status" value="1"/>
</dbReference>
<reference evidence="5 6" key="1">
    <citation type="journal article" date="2013" name="PLoS ONE">
        <title>Poles Apart: Arctic and Antarctic Octadecabacter strains Share High Genome Plasticity and a New Type of Xanthorhodopsin.</title>
        <authorList>
            <person name="Vollmers J."/>
            <person name="Voget S."/>
            <person name="Dietrich S."/>
            <person name="Gollnow K."/>
            <person name="Smits M."/>
            <person name="Meyer K."/>
            <person name="Brinkhoff T."/>
            <person name="Simon M."/>
            <person name="Daniel R."/>
        </authorList>
    </citation>
    <scope>NUCLEOTIDE SEQUENCE [LARGE SCALE GENOMIC DNA]</scope>
    <source>
        <strain evidence="5 6">307</strain>
    </source>
</reference>
<evidence type="ECO:0000256" key="3">
    <source>
        <dbReference type="PIRSR" id="PIRSR006241-50"/>
    </source>
</evidence>
<dbReference type="RefSeq" id="WP_015499693.1">
    <property type="nucleotide sequence ID" value="NC_020911.1"/>
</dbReference>
<dbReference type="InterPro" id="IPR013022">
    <property type="entry name" value="Xyl_isomerase-like_TIM-brl"/>
</dbReference>
<dbReference type="EMBL" id="CP003740">
    <property type="protein sequence ID" value="AGI67668.1"/>
    <property type="molecule type" value="Genomic_DNA"/>
</dbReference>
<dbReference type="AlphaFoldDB" id="M9R7C2"/>
<dbReference type="InterPro" id="IPR026040">
    <property type="entry name" value="HyI-like"/>
</dbReference>
<dbReference type="STRING" id="391626.OAN307_c20280"/>
<dbReference type="PIRSF" id="PIRSF006241">
    <property type="entry name" value="HyI"/>
    <property type="match status" value="1"/>
</dbReference>
<dbReference type="PANTHER" id="PTHR43489">
    <property type="entry name" value="ISOMERASE"/>
    <property type="match status" value="1"/>
</dbReference>
<protein>
    <submittedName>
        <fullName evidence="5">Xylose isomerase family protein</fullName>
    </submittedName>
</protein>
<sequence>MKFSANLGFLWNDRTLPDAIRAAKAAGFDAVECHWPYDVPVAEVSNALAETDLKMLGLNTRRGDAAGGDNGLSAITGREIEARAAIDEAITYAAAISAKSIHVMAGFAAGVEAHATFVANLKYACENAAPHGITILIEPLNKYDAPGYFLTTTDQAVLIITEVGAGNLKLMFDCYHVQLMEVDLTHQIEQNFQHIGHIQFASVPDRGPPNNGEINYNYLFQVITRLGYQAPIGAEYKPLGLTDQSLGWMKACRAHNTNSITNS</sequence>
<evidence type="ECO:0000313" key="5">
    <source>
        <dbReference type="EMBL" id="AGI67668.1"/>
    </source>
</evidence>
<evidence type="ECO:0000259" key="4">
    <source>
        <dbReference type="Pfam" id="PF01261"/>
    </source>
</evidence>
<feature type="domain" description="Xylose isomerase-like TIM barrel" evidence="4">
    <location>
        <begin position="20"/>
        <end position="252"/>
    </location>
</feature>
<feature type="active site" description="Proton donor/acceptor" evidence="3">
    <location>
        <position position="235"/>
    </location>
</feature>
<accession>M9R7C2</accession>
<dbReference type="GO" id="GO:0008903">
    <property type="term" value="F:hydroxypyruvate isomerase activity"/>
    <property type="evidence" value="ECO:0007669"/>
    <property type="project" value="TreeGrafter"/>
</dbReference>
<proteinExistence type="inferred from homology"/>
<dbReference type="InterPro" id="IPR050417">
    <property type="entry name" value="Sugar_Epim/Isomerase"/>
</dbReference>
<evidence type="ECO:0000256" key="1">
    <source>
        <dbReference type="ARBA" id="ARBA00023235"/>
    </source>
</evidence>
<dbReference type="GO" id="GO:0046487">
    <property type="term" value="P:glyoxylate metabolic process"/>
    <property type="evidence" value="ECO:0007669"/>
    <property type="project" value="TreeGrafter"/>
</dbReference>
<keyword evidence="1 2" id="KW-0413">Isomerase</keyword>